<feature type="non-terminal residue" evidence="3">
    <location>
        <position position="1"/>
    </location>
</feature>
<feature type="region of interest" description="Disordered" evidence="1">
    <location>
        <begin position="1"/>
        <end position="60"/>
    </location>
</feature>
<sequence>GSGIGRIGGDAGSRGDGICAGSSSSSSSKSSSKSDSRMYLGDSAMGEAAAGSGCSSAEKT</sequence>
<protein>
    <submittedName>
        <fullName evidence="3">Uncharacterized protein</fullName>
    </submittedName>
</protein>
<feature type="compositionally biased region" description="Low complexity" evidence="1">
    <location>
        <begin position="41"/>
        <end position="60"/>
    </location>
</feature>
<proteinExistence type="predicted"/>
<reference evidence="3" key="1">
    <citation type="journal article" date="2019" name="Sci. Rep.">
        <title>Draft genome of Tanacetum cinerariifolium, the natural source of mosquito coil.</title>
        <authorList>
            <person name="Yamashiro T."/>
            <person name="Shiraishi A."/>
            <person name="Satake H."/>
            <person name="Nakayama K."/>
        </authorList>
    </citation>
    <scope>NUCLEOTIDE SEQUENCE</scope>
</reference>
<evidence type="ECO:0000313" key="3">
    <source>
        <dbReference type="EMBL" id="GFD41542.1"/>
    </source>
</evidence>
<evidence type="ECO:0000256" key="1">
    <source>
        <dbReference type="SAM" id="MobiDB-lite"/>
    </source>
</evidence>
<name>A0A699W0Y2_TANCI</name>
<comment type="caution">
    <text evidence="3">The sequence shown here is derived from an EMBL/GenBank/DDBJ whole genome shotgun (WGS) entry which is preliminary data.</text>
</comment>
<feature type="compositionally biased region" description="Gly residues" evidence="1">
    <location>
        <begin position="1"/>
        <end position="15"/>
    </location>
</feature>
<organism evidence="3">
    <name type="scientific">Tanacetum cinerariifolium</name>
    <name type="common">Dalmatian daisy</name>
    <name type="synonym">Chrysanthemum cinerariifolium</name>
    <dbReference type="NCBI Taxonomy" id="118510"/>
    <lineage>
        <taxon>Eukaryota</taxon>
        <taxon>Viridiplantae</taxon>
        <taxon>Streptophyta</taxon>
        <taxon>Embryophyta</taxon>
        <taxon>Tracheophyta</taxon>
        <taxon>Spermatophyta</taxon>
        <taxon>Magnoliopsida</taxon>
        <taxon>eudicotyledons</taxon>
        <taxon>Gunneridae</taxon>
        <taxon>Pentapetalae</taxon>
        <taxon>asterids</taxon>
        <taxon>campanulids</taxon>
        <taxon>Asterales</taxon>
        <taxon>Asteraceae</taxon>
        <taxon>Asteroideae</taxon>
        <taxon>Anthemideae</taxon>
        <taxon>Anthemidinae</taxon>
        <taxon>Tanacetum</taxon>
    </lineage>
</organism>
<feature type="compositionally biased region" description="Low complexity" evidence="1">
    <location>
        <begin position="22"/>
        <end position="33"/>
    </location>
</feature>
<accession>A0A699W0Y2</accession>
<dbReference type="AlphaFoldDB" id="A0A699W0Y2"/>
<dbReference type="EMBL" id="BKCJ011553416">
    <property type="protein sequence ID" value="GFD41480.1"/>
    <property type="molecule type" value="Genomic_DNA"/>
</dbReference>
<gene>
    <name evidence="2" type="ORF">Tci_913449</name>
    <name evidence="3" type="ORF">Tci_913511</name>
</gene>
<dbReference type="EMBL" id="BKCJ011554680">
    <property type="protein sequence ID" value="GFD41542.1"/>
    <property type="molecule type" value="Genomic_DNA"/>
</dbReference>
<evidence type="ECO:0000313" key="2">
    <source>
        <dbReference type="EMBL" id="GFD41480.1"/>
    </source>
</evidence>